<dbReference type="Gene3D" id="1.10.287.950">
    <property type="entry name" value="Methyl-accepting chemotaxis protein"/>
    <property type="match status" value="1"/>
</dbReference>
<dbReference type="EMBL" id="JAGGKP010000005">
    <property type="protein sequence ID" value="MBP1937365.1"/>
    <property type="molecule type" value="Genomic_DNA"/>
</dbReference>
<evidence type="ECO:0000256" key="5">
    <source>
        <dbReference type="SAM" id="MobiDB-lite"/>
    </source>
</evidence>
<feature type="transmembrane region" description="Helical" evidence="6">
    <location>
        <begin position="532"/>
        <end position="552"/>
    </location>
</feature>
<feature type="transmembrane region" description="Helical" evidence="6">
    <location>
        <begin position="632"/>
        <end position="651"/>
    </location>
</feature>
<evidence type="ECO:0000256" key="1">
    <source>
        <dbReference type="ARBA" id="ARBA00004141"/>
    </source>
</evidence>
<evidence type="ECO:0000256" key="6">
    <source>
        <dbReference type="SAM" id="Phobius"/>
    </source>
</evidence>
<dbReference type="InterPro" id="IPR017501">
    <property type="entry name" value="Phage_infect_YhgE_C"/>
</dbReference>
<dbReference type="InterPro" id="IPR017500">
    <property type="entry name" value="Phage_infect_YhgE_N"/>
</dbReference>
<keyword evidence="9" id="KW-1185">Reference proteome</keyword>
<feature type="transmembrane region" description="Helical" evidence="6">
    <location>
        <begin position="573"/>
        <end position="597"/>
    </location>
</feature>
<dbReference type="InterPro" id="IPR011049">
    <property type="entry name" value="Serralysin-like_metalloprot_C"/>
</dbReference>
<dbReference type="InterPro" id="IPR051328">
    <property type="entry name" value="T7SS_ABC-Transporter"/>
</dbReference>
<dbReference type="Proteomes" id="UP001519273">
    <property type="component" value="Unassembled WGS sequence"/>
</dbReference>
<evidence type="ECO:0000256" key="2">
    <source>
        <dbReference type="ARBA" id="ARBA00022692"/>
    </source>
</evidence>
<name>A0ABS4H4B5_9BACL</name>
<feature type="transmembrane region" description="Helical" evidence="6">
    <location>
        <begin position="603"/>
        <end position="625"/>
    </location>
</feature>
<organism evidence="8 9">
    <name type="scientific">Paenibacillus sediminis</name>
    <dbReference type="NCBI Taxonomy" id="664909"/>
    <lineage>
        <taxon>Bacteria</taxon>
        <taxon>Bacillati</taxon>
        <taxon>Bacillota</taxon>
        <taxon>Bacilli</taxon>
        <taxon>Bacillales</taxon>
        <taxon>Paenibacillaceae</taxon>
        <taxon>Paenibacillus</taxon>
    </lineage>
</organism>
<proteinExistence type="predicted"/>
<feature type="region of interest" description="Disordered" evidence="5">
    <location>
        <begin position="356"/>
        <end position="375"/>
    </location>
</feature>
<dbReference type="NCBIfam" id="TIGR03057">
    <property type="entry name" value="xxxLxxG_by_4"/>
    <property type="match status" value="3"/>
</dbReference>
<dbReference type="NCBIfam" id="TIGR03061">
    <property type="entry name" value="pip_yhgE_Nterm"/>
    <property type="match status" value="1"/>
</dbReference>
<dbReference type="RefSeq" id="WP_209849681.1">
    <property type="nucleotide sequence ID" value="NZ_CBCRVE010000005.1"/>
</dbReference>
<dbReference type="NCBIfam" id="TIGR03062">
    <property type="entry name" value="pip_yhgE_Cterm"/>
    <property type="match status" value="1"/>
</dbReference>
<feature type="domain" description="ABC-2 type transporter transmembrane" evidence="7">
    <location>
        <begin position="27"/>
        <end position="160"/>
    </location>
</feature>
<comment type="caution">
    <text evidence="8">The sequence shown here is derived from an EMBL/GenBank/DDBJ whole genome shotgun (WGS) entry which is preliminary data.</text>
</comment>
<dbReference type="Pfam" id="PF12698">
    <property type="entry name" value="ABC2_membrane_3"/>
    <property type="match status" value="2"/>
</dbReference>
<feature type="domain" description="ABC-2 type transporter transmembrane" evidence="7">
    <location>
        <begin position="492"/>
        <end position="706"/>
    </location>
</feature>
<reference evidence="8 9" key="1">
    <citation type="submission" date="2021-03" db="EMBL/GenBank/DDBJ databases">
        <title>Genomic Encyclopedia of Type Strains, Phase IV (KMG-IV): sequencing the most valuable type-strain genomes for metagenomic binning, comparative biology and taxonomic classification.</title>
        <authorList>
            <person name="Goeker M."/>
        </authorList>
    </citation>
    <scope>NUCLEOTIDE SEQUENCE [LARGE SCALE GENOMIC DNA]</scope>
    <source>
        <strain evidence="8 9">DSM 23491</strain>
    </source>
</reference>
<dbReference type="PANTHER" id="PTHR43077">
    <property type="entry name" value="TRANSPORT PERMEASE YVFS-RELATED"/>
    <property type="match status" value="1"/>
</dbReference>
<evidence type="ECO:0000256" key="3">
    <source>
        <dbReference type="ARBA" id="ARBA00022989"/>
    </source>
</evidence>
<dbReference type="PANTHER" id="PTHR43077:SF5">
    <property type="entry name" value="PHAGE INFECTION PROTEIN"/>
    <property type="match status" value="1"/>
</dbReference>
<evidence type="ECO:0000313" key="8">
    <source>
        <dbReference type="EMBL" id="MBP1937365.1"/>
    </source>
</evidence>
<evidence type="ECO:0000313" key="9">
    <source>
        <dbReference type="Proteomes" id="UP001519273"/>
    </source>
</evidence>
<gene>
    <name evidence="8" type="ORF">J2Z20_002260</name>
</gene>
<dbReference type="SUPFAM" id="SSF101967">
    <property type="entry name" value="Adhesin YadA, collagen-binding domain"/>
    <property type="match status" value="1"/>
</dbReference>
<evidence type="ECO:0000256" key="4">
    <source>
        <dbReference type="ARBA" id="ARBA00023136"/>
    </source>
</evidence>
<feature type="transmembrane region" description="Helical" evidence="6">
    <location>
        <begin position="21"/>
        <end position="43"/>
    </location>
</feature>
<feature type="transmembrane region" description="Helical" evidence="6">
    <location>
        <begin position="690"/>
        <end position="709"/>
    </location>
</feature>
<keyword evidence="4 6" id="KW-0472">Membrane</keyword>
<keyword evidence="2 6" id="KW-0812">Transmembrane</keyword>
<dbReference type="InterPro" id="IPR013525">
    <property type="entry name" value="ABC2_TM"/>
</dbReference>
<keyword evidence="3 6" id="KW-1133">Transmembrane helix</keyword>
<evidence type="ECO:0000259" key="7">
    <source>
        <dbReference type="Pfam" id="PF12698"/>
    </source>
</evidence>
<protein>
    <submittedName>
        <fullName evidence="8">Membrane protein</fullName>
    </submittedName>
</protein>
<comment type="subcellular location">
    <subcellularLocation>
        <location evidence="1">Membrane</location>
        <topology evidence="1">Multi-pass membrane protein</topology>
    </subcellularLocation>
</comment>
<dbReference type="InterPro" id="IPR023908">
    <property type="entry name" value="xxxLxxG_rpt"/>
</dbReference>
<sequence>MRPISVFLKDIAAALKNRKSLVQMTGVLFIPVLYAGILLTAFWDPYGKLNELPVAVVNLDKGAIYEGKSLKVGSDLINELKKSDDFNWKFVSQKEAEQGIDSNRYYMIITIPEDFSQKATTLMNDHPEKATIIFEPNEGSNFVASQIGRNAVKEIKAKVSAKVTEAYTETMLDQVDKLSNGLADAGDGATKIDDGAVQVDKGVAKLKENLAKLTNGTVALKEGVTTLNTGTVDVHNGAVKLDQGAASLSSGLQQLVAVSQKLEDGAAQAAQGSSELETGLKSSAAGADQLTSGLKSAEQGSRQLEAGLKQSEQASANLAQGAKSVADGLAALVQSNPDLAKNESVQKLLAASKSVADGSRQLHEGEQQLSQGSTQLHAAHEQLVQGSEQLSEGQQKLLAGASQLNTGQTQLSQGLQQFTGKLSEAATGSKQLASGASQLDAGTEKLHAGVTKLVNGASTIADGSKQLDNGAGQLKDGTSKLTGGSHELATKLNDAAAKASIKSNDSMIDMYAEPVQINEKKHNEVPNYGTGVTPYFLSLGLFVGALLVTIVVPMRETTVQGATAFGRFISRTLTFAGMSIVQSLLACTIILYILGLHVQSVPLFYLFTFITSLTFMMLIQAIVTWLDQPGRFIVILILIFQLSTSAGTFPLELIPDWMKAFHPWLPMAYSVAGYRAVISSGDWSLMWSDVATLAIYGVLGIIFTLLFFIQDSRKAKSSQDQTAVA</sequence>
<dbReference type="Gene3D" id="3.40.1710.10">
    <property type="entry name" value="abc type-2 transporter like domain"/>
    <property type="match status" value="1"/>
</dbReference>
<accession>A0ABS4H4B5</accession>